<feature type="compositionally biased region" description="Polar residues" evidence="1">
    <location>
        <begin position="1"/>
        <end position="10"/>
    </location>
</feature>
<accession>A0ABP3KYY2</accession>
<organism evidence="4 5">
    <name type="scientific">Streptomyces olivaceiscleroticus</name>
    <dbReference type="NCBI Taxonomy" id="68245"/>
    <lineage>
        <taxon>Bacteria</taxon>
        <taxon>Bacillati</taxon>
        <taxon>Actinomycetota</taxon>
        <taxon>Actinomycetes</taxon>
        <taxon>Kitasatosporales</taxon>
        <taxon>Streptomycetaceae</taxon>
        <taxon>Streptomyces</taxon>
    </lineage>
</organism>
<dbReference type="SUPFAM" id="SSF49785">
    <property type="entry name" value="Galactose-binding domain-like"/>
    <property type="match status" value="1"/>
</dbReference>
<feature type="region of interest" description="Disordered" evidence="1">
    <location>
        <begin position="137"/>
        <end position="194"/>
    </location>
</feature>
<feature type="compositionally biased region" description="Gly residues" evidence="1">
    <location>
        <begin position="97"/>
        <end position="106"/>
    </location>
</feature>
<feature type="compositionally biased region" description="Gly residues" evidence="1">
    <location>
        <begin position="26"/>
        <end position="35"/>
    </location>
</feature>
<dbReference type="Gene3D" id="2.60.120.260">
    <property type="entry name" value="Galactose-binding domain-like"/>
    <property type="match status" value="1"/>
</dbReference>
<dbReference type="InterPro" id="IPR008979">
    <property type="entry name" value="Galactose-bd-like_sf"/>
</dbReference>
<keyword evidence="2" id="KW-1133">Transmembrane helix</keyword>
<feature type="transmembrane region" description="Helical" evidence="2">
    <location>
        <begin position="115"/>
        <end position="135"/>
    </location>
</feature>
<protein>
    <submittedName>
        <fullName evidence="4">CBM35 domain-containing protein</fullName>
    </submittedName>
</protein>
<proteinExistence type="predicted"/>
<reference evidence="5" key="1">
    <citation type="journal article" date="2019" name="Int. J. Syst. Evol. Microbiol.">
        <title>The Global Catalogue of Microorganisms (GCM) 10K type strain sequencing project: providing services to taxonomists for standard genome sequencing and annotation.</title>
        <authorList>
            <consortium name="The Broad Institute Genomics Platform"/>
            <consortium name="The Broad Institute Genome Sequencing Center for Infectious Disease"/>
            <person name="Wu L."/>
            <person name="Ma J."/>
        </authorList>
    </citation>
    <scope>NUCLEOTIDE SEQUENCE [LARGE SCALE GENOMIC DNA]</scope>
    <source>
        <strain evidence="5">JCM 4805</strain>
    </source>
</reference>
<dbReference type="PROSITE" id="PS51175">
    <property type="entry name" value="CBM6"/>
    <property type="match status" value="1"/>
</dbReference>
<feature type="compositionally biased region" description="Low complexity" evidence="1">
    <location>
        <begin position="60"/>
        <end position="78"/>
    </location>
</feature>
<dbReference type="Proteomes" id="UP001500909">
    <property type="component" value="Unassembled WGS sequence"/>
</dbReference>
<feature type="region of interest" description="Disordered" evidence="1">
    <location>
        <begin position="1"/>
        <end position="110"/>
    </location>
</feature>
<dbReference type="InterPro" id="IPR005084">
    <property type="entry name" value="CBM6"/>
</dbReference>
<feature type="domain" description="CBM6" evidence="3">
    <location>
        <begin position="173"/>
        <end position="306"/>
    </location>
</feature>
<comment type="caution">
    <text evidence="4">The sequence shown here is derived from an EMBL/GenBank/DDBJ whole genome shotgun (WGS) entry which is preliminary data.</text>
</comment>
<evidence type="ECO:0000256" key="1">
    <source>
        <dbReference type="SAM" id="MobiDB-lite"/>
    </source>
</evidence>
<feature type="compositionally biased region" description="Low complexity" evidence="1">
    <location>
        <begin position="151"/>
        <end position="162"/>
    </location>
</feature>
<name>A0ABP3KYY2_9ACTN</name>
<sequence>MTAGSNGTDTPENDDPFGYLYRSEGGEAGAQGTSGAGAAVRQPGVPRRSYNQVRAVGERQYGQQQYGQQAPQQPAYGQNAHYAAPETLPGGDRARTGGHGAGGSGQGPRRNRNGLLIGAIAVVAVVCVGIGVAMISNSGEDKGDEAGGAGASASESAEPSSKPSDKPAEVDLPKADAGSLRLDGSATTAKDIPGARSSGGLYVTGMNTPGSAATWKMDVPKDGQYTVFVGYGVPGKDADATLSINGKARDSALNMKNFAGAQEGDWEKGWTRTYAYVQLTKGTNEIKISCEQGNKCDFNLDQVWLKAGQVTKP</sequence>
<evidence type="ECO:0000259" key="3">
    <source>
        <dbReference type="PROSITE" id="PS51175"/>
    </source>
</evidence>
<keyword evidence="2" id="KW-0812">Transmembrane</keyword>
<dbReference type="RefSeq" id="WP_346098804.1">
    <property type="nucleotide sequence ID" value="NZ_BAAABY010000045.1"/>
</dbReference>
<gene>
    <name evidence="4" type="ORF">GCM10010361_63810</name>
</gene>
<keyword evidence="2" id="KW-0472">Membrane</keyword>
<evidence type="ECO:0000313" key="4">
    <source>
        <dbReference type="EMBL" id="GAA0489765.1"/>
    </source>
</evidence>
<keyword evidence="5" id="KW-1185">Reference proteome</keyword>
<evidence type="ECO:0000256" key="2">
    <source>
        <dbReference type="SAM" id="Phobius"/>
    </source>
</evidence>
<feature type="compositionally biased region" description="Basic and acidic residues" evidence="1">
    <location>
        <begin position="163"/>
        <end position="174"/>
    </location>
</feature>
<evidence type="ECO:0000313" key="5">
    <source>
        <dbReference type="Proteomes" id="UP001500909"/>
    </source>
</evidence>
<dbReference type="EMBL" id="BAAABY010000045">
    <property type="protein sequence ID" value="GAA0489765.1"/>
    <property type="molecule type" value="Genomic_DNA"/>
</dbReference>